<dbReference type="Proteomes" id="UP000031036">
    <property type="component" value="Unassembled WGS sequence"/>
</dbReference>
<dbReference type="AlphaFoldDB" id="A0A0B2V7Z7"/>
<comment type="caution">
    <text evidence="1">The sequence shown here is derived from an EMBL/GenBank/DDBJ whole genome shotgun (WGS) entry which is preliminary data.</text>
</comment>
<organism evidence="1 2">
    <name type="scientific">Toxocara canis</name>
    <name type="common">Canine roundworm</name>
    <dbReference type="NCBI Taxonomy" id="6265"/>
    <lineage>
        <taxon>Eukaryota</taxon>
        <taxon>Metazoa</taxon>
        <taxon>Ecdysozoa</taxon>
        <taxon>Nematoda</taxon>
        <taxon>Chromadorea</taxon>
        <taxon>Rhabditida</taxon>
        <taxon>Spirurina</taxon>
        <taxon>Ascaridomorpha</taxon>
        <taxon>Ascaridoidea</taxon>
        <taxon>Toxocaridae</taxon>
        <taxon>Toxocara</taxon>
    </lineage>
</organism>
<sequence length="82" mass="9106">MAVQFVLIVRQRISSLVALGNLKSFVDVNSWVRWTPVQLRVNVVTNATSPLLCATIEQMHDDSFMSNGCSNADRGVAERLTQ</sequence>
<evidence type="ECO:0000313" key="2">
    <source>
        <dbReference type="Proteomes" id="UP000031036"/>
    </source>
</evidence>
<keyword evidence="2" id="KW-1185">Reference proteome</keyword>
<reference evidence="1 2" key="1">
    <citation type="submission" date="2014-11" db="EMBL/GenBank/DDBJ databases">
        <title>Genetic blueprint of the zoonotic pathogen Toxocara canis.</title>
        <authorList>
            <person name="Zhu X.-Q."/>
            <person name="Korhonen P.K."/>
            <person name="Cai H."/>
            <person name="Young N.D."/>
            <person name="Nejsum P."/>
            <person name="von Samson-Himmelstjerna G."/>
            <person name="Boag P.R."/>
            <person name="Tan P."/>
            <person name="Li Q."/>
            <person name="Min J."/>
            <person name="Yang Y."/>
            <person name="Wang X."/>
            <person name="Fang X."/>
            <person name="Hall R.S."/>
            <person name="Hofmann A."/>
            <person name="Sternberg P.W."/>
            <person name="Jex A.R."/>
            <person name="Gasser R.B."/>
        </authorList>
    </citation>
    <scope>NUCLEOTIDE SEQUENCE [LARGE SCALE GENOMIC DNA]</scope>
    <source>
        <strain evidence="1">PN_DK_2014</strain>
    </source>
</reference>
<proteinExistence type="predicted"/>
<protein>
    <submittedName>
        <fullName evidence="1">Uncharacterized protein</fullName>
    </submittedName>
</protein>
<evidence type="ECO:0000313" key="1">
    <source>
        <dbReference type="EMBL" id="KHN77090.1"/>
    </source>
</evidence>
<gene>
    <name evidence="1" type="ORF">Tcan_10505</name>
</gene>
<accession>A0A0B2V7Z7</accession>
<dbReference type="EMBL" id="JPKZ01002385">
    <property type="protein sequence ID" value="KHN77090.1"/>
    <property type="molecule type" value="Genomic_DNA"/>
</dbReference>
<name>A0A0B2V7Z7_TOXCA</name>